<dbReference type="EMBL" id="CP019312">
    <property type="protein sequence ID" value="APX10325.1"/>
    <property type="molecule type" value="Genomic_DNA"/>
</dbReference>
<dbReference type="KEGG" id="tom:BWR18_00365"/>
<dbReference type="Gene3D" id="3.40.630.30">
    <property type="match status" value="1"/>
</dbReference>
<feature type="domain" description="N-acetyltransferase" evidence="1">
    <location>
        <begin position="1"/>
        <end position="187"/>
    </location>
</feature>
<dbReference type="InterPro" id="IPR016181">
    <property type="entry name" value="Acyl_CoA_acyltransferase"/>
</dbReference>
<dbReference type="SUPFAM" id="SSF55729">
    <property type="entry name" value="Acyl-CoA N-acyltransferases (Nat)"/>
    <property type="match status" value="1"/>
</dbReference>
<dbReference type="OrthoDB" id="187903at2"/>
<protein>
    <submittedName>
        <fullName evidence="2">GNAT family N-acetyltransferase</fullName>
    </submittedName>
</protein>
<keyword evidence="2" id="KW-0808">Transferase</keyword>
<dbReference type="PROSITE" id="PS51186">
    <property type="entry name" value="GNAT"/>
    <property type="match status" value="1"/>
</dbReference>
<evidence type="ECO:0000259" key="1">
    <source>
        <dbReference type="PROSITE" id="PS51186"/>
    </source>
</evidence>
<gene>
    <name evidence="2" type="ORF">BWR18_00365</name>
</gene>
<sequence>MRVKTLTGPDIADALDDVARLRLAVFRDWPYLYEGDFTYERRYLEVYEQSNRAVVVALYDGDWMVGAATAAPLTEHADAFFEAFAGTTINIDTCFYCGESVLLPRFRGQGYGHAFFDVREGHALAKGYRQMCFASVVRPPDHPLKPAAYRSLEPFWEGRGYTRMPGVIAHFPWKDVDQPVETDKPLQFWIKDL</sequence>
<name>A0A1P8MQK1_9RHOB</name>
<evidence type="ECO:0000313" key="2">
    <source>
        <dbReference type="EMBL" id="APX10325.1"/>
    </source>
</evidence>
<dbReference type="RefSeq" id="WP_076626139.1">
    <property type="nucleotide sequence ID" value="NZ_CP019312.1"/>
</dbReference>
<evidence type="ECO:0000313" key="3">
    <source>
        <dbReference type="Proteomes" id="UP000186336"/>
    </source>
</evidence>
<dbReference type="GO" id="GO:0016747">
    <property type="term" value="F:acyltransferase activity, transferring groups other than amino-acyl groups"/>
    <property type="evidence" value="ECO:0007669"/>
    <property type="project" value="InterPro"/>
</dbReference>
<dbReference type="Pfam" id="PF00583">
    <property type="entry name" value="Acetyltransf_1"/>
    <property type="match status" value="1"/>
</dbReference>
<keyword evidence="3" id="KW-1185">Reference proteome</keyword>
<organism evidence="2 3">
    <name type="scientific">Tateyamaria omphalii</name>
    <dbReference type="NCBI Taxonomy" id="299262"/>
    <lineage>
        <taxon>Bacteria</taxon>
        <taxon>Pseudomonadati</taxon>
        <taxon>Pseudomonadota</taxon>
        <taxon>Alphaproteobacteria</taxon>
        <taxon>Rhodobacterales</taxon>
        <taxon>Roseobacteraceae</taxon>
        <taxon>Tateyamaria</taxon>
    </lineage>
</organism>
<dbReference type="AlphaFoldDB" id="A0A1P8MQK1"/>
<reference evidence="2 3" key="1">
    <citation type="submission" date="2017-01" db="EMBL/GenBank/DDBJ databases">
        <title>Complete genome of Tateyamaria omphalii DOK1-4 isolated from seawater in Dokdo.</title>
        <authorList>
            <person name="Kim J.H."/>
            <person name="Chi W.-J."/>
        </authorList>
    </citation>
    <scope>NUCLEOTIDE SEQUENCE [LARGE SCALE GENOMIC DNA]</scope>
    <source>
        <strain evidence="2 3">DOK1-4</strain>
    </source>
</reference>
<dbReference type="STRING" id="299262.BWR18_00365"/>
<dbReference type="InterPro" id="IPR000182">
    <property type="entry name" value="GNAT_dom"/>
</dbReference>
<accession>A0A1P8MQK1</accession>
<dbReference type="Proteomes" id="UP000186336">
    <property type="component" value="Chromosome"/>
</dbReference>
<proteinExistence type="predicted"/>